<comment type="caution">
    <text evidence="2">The sequence shown here is derived from an EMBL/GenBank/DDBJ whole genome shotgun (WGS) entry which is preliminary data.</text>
</comment>
<evidence type="ECO:0000313" key="2">
    <source>
        <dbReference type="EMBL" id="NGX96362.1"/>
    </source>
</evidence>
<accession>A0A7C9RGL3</accession>
<feature type="region of interest" description="Disordered" evidence="1">
    <location>
        <begin position="65"/>
        <end position="96"/>
    </location>
</feature>
<protein>
    <submittedName>
        <fullName evidence="2">Uncharacterized protein</fullName>
    </submittedName>
</protein>
<evidence type="ECO:0000256" key="1">
    <source>
        <dbReference type="SAM" id="MobiDB-lite"/>
    </source>
</evidence>
<reference evidence="2" key="1">
    <citation type="submission" date="2020-02" db="EMBL/GenBank/DDBJ databases">
        <title>Draft genome sequence of Candidatus Afipia apatlaquensis IBT-C3, a potential strain for decolorization of textile dyes.</title>
        <authorList>
            <person name="Sanchez-Reyes A."/>
            <person name="Breton-Deval L."/>
            <person name="Mangelson H."/>
            <person name="Sanchez-Flores A."/>
        </authorList>
    </citation>
    <scope>NUCLEOTIDE SEQUENCE [LARGE SCALE GENOMIC DNA]</scope>
    <source>
        <strain evidence="2">IBT-C3</strain>
    </source>
</reference>
<name>A0A7C9RGL3_9BRAD</name>
<dbReference type="EMBL" id="JAAMRR010000746">
    <property type="protein sequence ID" value="NGX96362.1"/>
    <property type="molecule type" value="Genomic_DNA"/>
</dbReference>
<sequence length="96" mass="10543">MIRDLGALVIDIVLFCPACGLQHIDAPERSLGPGNTERIDWDNPPHRSHLCSGCGHKWRPSDVHTNGVKTIRSRGVNDSPAIRPLRSTGRGELPDE</sequence>
<organism evidence="2 3">
    <name type="scientific">Candidatus Afipia apatlaquensis</name>
    <dbReference type="NCBI Taxonomy" id="2712852"/>
    <lineage>
        <taxon>Bacteria</taxon>
        <taxon>Pseudomonadati</taxon>
        <taxon>Pseudomonadota</taxon>
        <taxon>Alphaproteobacteria</taxon>
        <taxon>Hyphomicrobiales</taxon>
        <taxon>Nitrobacteraceae</taxon>
        <taxon>Afipia</taxon>
    </lineage>
</organism>
<evidence type="ECO:0000313" key="3">
    <source>
        <dbReference type="Proteomes" id="UP000480266"/>
    </source>
</evidence>
<keyword evidence="3" id="KW-1185">Reference proteome</keyword>
<dbReference type="AlphaFoldDB" id="A0A7C9RGL3"/>
<gene>
    <name evidence="2" type="ORF">G4V63_14430</name>
</gene>
<dbReference type="Proteomes" id="UP000480266">
    <property type="component" value="Unassembled WGS sequence"/>
</dbReference>
<proteinExistence type="predicted"/>